<feature type="compositionally biased region" description="Basic and acidic residues" evidence="1">
    <location>
        <begin position="12"/>
        <end position="21"/>
    </location>
</feature>
<dbReference type="EMBL" id="HACL01000320">
    <property type="protein sequence ID" value="CFW94614.1"/>
    <property type="molecule type" value="Transcribed_RNA"/>
</dbReference>
<proteinExistence type="predicted"/>
<accession>A0A0E4G9Q9</accession>
<protein>
    <submittedName>
        <fullName evidence="2">Uncharacterized protein</fullName>
    </submittedName>
</protein>
<evidence type="ECO:0000256" key="1">
    <source>
        <dbReference type="SAM" id="MobiDB-lite"/>
    </source>
</evidence>
<sequence length="161" mass="17301">MYNKGVKSPKHKSGDEVLLRKEDPTEPAAAIAFRLAFLQRQCSGHRDGTVPCAFGYRGTSGRRHRRHRGPGCCPITGDRCIGQLATHHPLSRILRATAHSAPARALQHVIGEAAIPPQLEPSITNSNAQVDSAAAPQHIIGEVAIPPRLESASSSATRRLL</sequence>
<dbReference type="AlphaFoldDB" id="A0A0E4G9Q9"/>
<feature type="region of interest" description="Disordered" evidence="1">
    <location>
        <begin position="1"/>
        <end position="21"/>
    </location>
</feature>
<organism evidence="2">
    <name type="scientific">Anopheles gambiae</name>
    <name type="common">African malaria mosquito</name>
    <dbReference type="NCBI Taxonomy" id="7165"/>
    <lineage>
        <taxon>Eukaryota</taxon>
        <taxon>Metazoa</taxon>
        <taxon>Ecdysozoa</taxon>
        <taxon>Arthropoda</taxon>
        <taxon>Hexapoda</taxon>
        <taxon>Insecta</taxon>
        <taxon>Pterygota</taxon>
        <taxon>Neoptera</taxon>
        <taxon>Endopterygota</taxon>
        <taxon>Diptera</taxon>
        <taxon>Nematocera</taxon>
        <taxon>Culicoidea</taxon>
        <taxon>Culicidae</taxon>
        <taxon>Anophelinae</taxon>
        <taxon>Anopheles</taxon>
    </lineage>
</organism>
<name>A0A0E4G9Q9_ANOGA</name>
<evidence type="ECO:0000313" key="2">
    <source>
        <dbReference type="EMBL" id="CFW94614.1"/>
    </source>
</evidence>
<reference evidence="2" key="1">
    <citation type="submission" date="2015-03" db="EMBL/GenBank/DDBJ databases">
        <title>Long non-coding RNA discovery across the genus Anopheles reveals conserved secondary structures within and beyond the Gambiae complex.</title>
        <authorList>
            <person name="Jenkins A."/>
            <person name="Waterhouse R."/>
            <person name="Muskavitch M."/>
        </authorList>
    </citation>
    <scope>NUCLEOTIDE SEQUENCE</scope>
    <source>
        <tissue evidence="2">Whole body</tissue>
    </source>
</reference>